<comment type="caution">
    <text evidence="3">The sequence shown here is derived from an EMBL/GenBank/DDBJ whole genome shotgun (WGS) entry which is preliminary data.</text>
</comment>
<dbReference type="PROSITE" id="PS50157">
    <property type="entry name" value="ZINC_FINGER_C2H2_2"/>
    <property type="match status" value="1"/>
</dbReference>
<dbReference type="InterPro" id="IPR013087">
    <property type="entry name" value="Znf_C2H2_type"/>
</dbReference>
<evidence type="ECO:0000313" key="4">
    <source>
        <dbReference type="Proteomes" id="UP001219518"/>
    </source>
</evidence>
<keyword evidence="1" id="KW-0862">Zinc</keyword>
<protein>
    <submittedName>
        <fullName evidence="3">PH-response transcription factor pacC/RIM101</fullName>
    </submittedName>
</protein>
<organism evidence="3 4">
    <name type="scientific">Frankliniella fusca</name>
    <dbReference type="NCBI Taxonomy" id="407009"/>
    <lineage>
        <taxon>Eukaryota</taxon>
        <taxon>Metazoa</taxon>
        <taxon>Ecdysozoa</taxon>
        <taxon>Arthropoda</taxon>
        <taxon>Hexapoda</taxon>
        <taxon>Insecta</taxon>
        <taxon>Pterygota</taxon>
        <taxon>Neoptera</taxon>
        <taxon>Paraneoptera</taxon>
        <taxon>Thysanoptera</taxon>
        <taxon>Terebrantia</taxon>
        <taxon>Thripoidea</taxon>
        <taxon>Thripidae</taxon>
        <taxon>Frankliniella</taxon>
    </lineage>
</organism>
<accession>A0AAE1H899</accession>
<dbReference type="PANTHER" id="PTHR31912:SF34">
    <property type="entry name" value="NOTOCHORD-RELATED PROTEIN"/>
    <property type="match status" value="1"/>
</dbReference>
<gene>
    <name evidence="3" type="ORF">KUF71_006284</name>
</gene>
<name>A0AAE1H899_9NEOP</name>
<dbReference type="Proteomes" id="UP001219518">
    <property type="component" value="Unassembled WGS sequence"/>
</dbReference>
<dbReference type="SMART" id="SM00355">
    <property type="entry name" value="ZnF_C2H2"/>
    <property type="match status" value="2"/>
</dbReference>
<keyword evidence="1" id="KW-0863">Zinc-finger</keyword>
<proteinExistence type="predicted"/>
<evidence type="ECO:0000256" key="1">
    <source>
        <dbReference type="PROSITE-ProRule" id="PRU00042"/>
    </source>
</evidence>
<keyword evidence="4" id="KW-1185">Reference proteome</keyword>
<dbReference type="AlphaFoldDB" id="A0AAE1H899"/>
<sequence>MAYLCFVCELQSATISGHCMHIRLMHPTVNLSKYYCCHCPKTYETLQCLRKHLKIKHPDDQPLLAQPVHEPDPELVEPGVVVNIDEVDFFNEENLENEVVNNVNLPGQPSVEAFQTALYDCTLVLAAKLYSVPSLNRSRIQEILNLTSDFTSSGFLDVLENKVNFMLRDYQGPQKDLHDLKCMFSSMHESLLGLETERKRLNAFKDSNCFVQPEAFYIGVGEVLKIVNGQRTRIPVNLNGQYINVPSVLKKFFELPRVFQATINNIQKLQNSETFTNLIQSPLWEKIERECFPNRLVIPLVFYFDDAEPNNQTGSHSGDNSLGLIYYFVPCLPQHLLSQLEYIFVASVFLTDHQKRRNEETFRILVNDLKMLETTGIELQIHDVIHTVFFAVALIIGDNKGVNGITGFVECFRANHFCRLCKVHRDVTETQTRENIHMLRDPLNYDADVTLDDVPSTGIKRKCIWNELLSYHCTVNRALDLMHDFFEGICHYDLSLILLCLIDRQYFTLETLNDRVKFFDFGIESGNRVTLITMEHLRKDKFKMSASEMFCFARNLGLMIGDLVPEGNEYWSLYIKLVEILDIVTAPFFERDSAVYLTTLIAEHHQIYLNVFNQRLKPKFHLALHIPRIMLDIGPLINVWCMRMEGKHRPVVKIPANSQPNRVNPPLTIAMRYSLSLAAKFLGEKSFPPEVIFHTDESLLRNAVNFNDFREVLPDGYADGISVKNVNICGTLYDTGMVLVFTYQHDLPVFGRIEHFVKPLGEEKCFFILKAYKTVGYSDHMHCFAVRPPNAYYFISYDDLVSFYRTKCRVGCDNNLYITFRHVLR</sequence>
<evidence type="ECO:0000259" key="2">
    <source>
        <dbReference type="PROSITE" id="PS50157"/>
    </source>
</evidence>
<dbReference type="EMBL" id="JAHWGI010000537">
    <property type="protein sequence ID" value="KAK3916513.1"/>
    <property type="molecule type" value="Genomic_DNA"/>
</dbReference>
<evidence type="ECO:0000313" key="3">
    <source>
        <dbReference type="EMBL" id="KAK3916513.1"/>
    </source>
</evidence>
<feature type="domain" description="C2H2-type" evidence="2">
    <location>
        <begin position="34"/>
        <end position="62"/>
    </location>
</feature>
<dbReference type="Gene3D" id="3.30.160.60">
    <property type="entry name" value="Classic Zinc Finger"/>
    <property type="match status" value="1"/>
</dbReference>
<dbReference type="GO" id="GO:0008270">
    <property type="term" value="F:zinc ion binding"/>
    <property type="evidence" value="ECO:0007669"/>
    <property type="project" value="UniProtKB-KW"/>
</dbReference>
<dbReference type="PANTHER" id="PTHR31912">
    <property type="entry name" value="IP13529P"/>
    <property type="match status" value="1"/>
</dbReference>
<reference evidence="3" key="2">
    <citation type="journal article" date="2023" name="BMC Genomics">
        <title>Pest status, molecular evolution, and epigenetic factors derived from the genome assembly of Frankliniella fusca, a thysanopteran phytovirus vector.</title>
        <authorList>
            <person name="Catto M.A."/>
            <person name="Labadie P.E."/>
            <person name="Jacobson A.L."/>
            <person name="Kennedy G.G."/>
            <person name="Srinivasan R."/>
            <person name="Hunt B.G."/>
        </authorList>
    </citation>
    <scope>NUCLEOTIDE SEQUENCE</scope>
    <source>
        <strain evidence="3">PL_HMW_Pooled</strain>
    </source>
</reference>
<keyword evidence="1" id="KW-0479">Metal-binding</keyword>
<reference evidence="3" key="1">
    <citation type="submission" date="2021-07" db="EMBL/GenBank/DDBJ databases">
        <authorList>
            <person name="Catto M.A."/>
            <person name="Jacobson A."/>
            <person name="Kennedy G."/>
            <person name="Labadie P."/>
            <person name="Hunt B.G."/>
            <person name="Srinivasan R."/>
        </authorList>
    </citation>
    <scope>NUCLEOTIDE SEQUENCE</scope>
    <source>
        <strain evidence="3">PL_HMW_Pooled</strain>
        <tissue evidence="3">Head</tissue>
    </source>
</reference>
<dbReference type="PROSITE" id="PS00028">
    <property type="entry name" value="ZINC_FINGER_C2H2_1"/>
    <property type="match status" value="1"/>
</dbReference>